<sequence>MGLEAGELFDINCGAHVAMKFSSFPRFLILGLPLSLSVVFAAQIGLKRSWQTETVSGKAQPRHEHAFVKVGERFYALGGRRVQPVDVFDPLTNSWSQASAPPMELHHFQALEWEGKVVVAGAFTGRYPGETPVEHIYFYHPERDEWSRGPEIPADRRRGSAGAFLREGKLYLVSGLTDGHRSGWVPWFDEYDFATGKWQQLPDAPRCRDHFQAVLVEDELVLAGGRRSGVNGNTFAAVVKEVDVFDFNSGKWRTLPSPEGDLPTPRAGTSALEMNGKVVVIGGETSRKEAYREVEYLNLESERWFSWEPLPQGRHATQPILFDDTIYLQAGSVARGGKETDSLISCPVFLWDFAE</sequence>
<dbReference type="Proteomes" id="UP000644507">
    <property type="component" value="Unassembled WGS sequence"/>
</dbReference>
<evidence type="ECO:0000313" key="3">
    <source>
        <dbReference type="EMBL" id="GHC63777.1"/>
    </source>
</evidence>
<protein>
    <submittedName>
        <fullName evidence="3">Ring canal kelch-like protein</fullName>
    </submittedName>
</protein>
<dbReference type="SMART" id="SM00612">
    <property type="entry name" value="Kelch"/>
    <property type="match status" value="4"/>
</dbReference>
<dbReference type="Pfam" id="PF24681">
    <property type="entry name" value="Kelch_KLHDC2_KLHL20_DRC7"/>
    <property type="match status" value="1"/>
</dbReference>
<keyword evidence="2" id="KW-0677">Repeat</keyword>
<evidence type="ECO:0000256" key="1">
    <source>
        <dbReference type="ARBA" id="ARBA00022441"/>
    </source>
</evidence>
<comment type="caution">
    <text evidence="3">The sequence shown here is derived from an EMBL/GenBank/DDBJ whole genome shotgun (WGS) entry which is preliminary data.</text>
</comment>
<dbReference type="PANTHER" id="PTHR24412">
    <property type="entry name" value="KELCH PROTEIN"/>
    <property type="match status" value="1"/>
</dbReference>
<dbReference type="EMBL" id="BMXI01000017">
    <property type="protein sequence ID" value="GHC63777.1"/>
    <property type="molecule type" value="Genomic_DNA"/>
</dbReference>
<gene>
    <name evidence="3" type="ORF">GCM10007100_34170</name>
</gene>
<evidence type="ECO:0000256" key="2">
    <source>
        <dbReference type="ARBA" id="ARBA00022737"/>
    </source>
</evidence>
<dbReference type="Gene3D" id="2.120.10.80">
    <property type="entry name" value="Kelch-type beta propeller"/>
    <property type="match status" value="2"/>
</dbReference>
<reference evidence="3" key="2">
    <citation type="submission" date="2020-09" db="EMBL/GenBank/DDBJ databases">
        <authorList>
            <person name="Sun Q."/>
            <person name="Kim S."/>
        </authorList>
    </citation>
    <scope>NUCLEOTIDE SEQUENCE</scope>
    <source>
        <strain evidence="3">KCTC 12988</strain>
    </source>
</reference>
<dbReference type="InterPro" id="IPR006652">
    <property type="entry name" value="Kelch_1"/>
</dbReference>
<organism evidence="3 4">
    <name type="scientific">Roseibacillus persicicus</name>
    <dbReference type="NCBI Taxonomy" id="454148"/>
    <lineage>
        <taxon>Bacteria</taxon>
        <taxon>Pseudomonadati</taxon>
        <taxon>Verrucomicrobiota</taxon>
        <taxon>Verrucomicrobiia</taxon>
        <taxon>Verrucomicrobiales</taxon>
        <taxon>Verrucomicrobiaceae</taxon>
        <taxon>Roseibacillus</taxon>
    </lineage>
</organism>
<dbReference type="AlphaFoldDB" id="A0A918TXT8"/>
<reference evidence="3" key="1">
    <citation type="journal article" date="2014" name="Int. J. Syst. Evol. Microbiol.">
        <title>Complete genome sequence of Corynebacterium casei LMG S-19264T (=DSM 44701T), isolated from a smear-ripened cheese.</title>
        <authorList>
            <consortium name="US DOE Joint Genome Institute (JGI-PGF)"/>
            <person name="Walter F."/>
            <person name="Albersmeier A."/>
            <person name="Kalinowski J."/>
            <person name="Ruckert C."/>
        </authorList>
    </citation>
    <scope>NUCLEOTIDE SEQUENCE</scope>
    <source>
        <strain evidence="3">KCTC 12988</strain>
    </source>
</reference>
<evidence type="ECO:0000313" key="4">
    <source>
        <dbReference type="Proteomes" id="UP000644507"/>
    </source>
</evidence>
<keyword evidence="4" id="KW-1185">Reference proteome</keyword>
<keyword evidence="1" id="KW-0880">Kelch repeat</keyword>
<dbReference type="InterPro" id="IPR015915">
    <property type="entry name" value="Kelch-typ_b-propeller"/>
</dbReference>
<dbReference type="PANTHER" id="PTHR24412:SF489">
    <property type="entry name" value="RING FINGER DOMAIN AND KELCH REPEAT-CONTAINING PROTEIN DDB_G0271372"/>
    <property type="match status" value="1"/>
</dbReference>
<accession>A0A918TXT8</accession>
<name>A0A918TXT8_9BACT</name>
<dbReference type="SUPFAM" id="SSF117281">
    <property type="entry name" value="Kelch motif"/>
    <property type="match status" value="1"/>
</dbReference>
<proteinExistence type="predicted"/>